<dbReference type="OrthoDB" id="5130013at2759"/>
<name>A0A2K0VW11_GIBNY</name>
<proteinExistence type="predicted"/>
<gene>
    <name evidence="3" type="ORF">FNYG_12268</name>
</gene>
<dbReference type="Proteomes" id="UP000236664">
    <property type="component" value="Unassembled WGS sequence"/>
</dbReference>
<keyword evidence="4" id="KW-1185">Reference proteome</keyword>
<accession>A0A2K0VW11</accession>
<evidence type="ECO:0000256" key="2">
    <source>
        <dbReference type="ARBA" id="ARBA00023242"/>
    </source>
</evidence>
<sequence length="231" mass="25219">MSQIQNGDTNANLQVPRARVLSTRLLSFTSSESSPPRSFTDPLVQDLDWRSVRYLDYFASDVCKDFVLYDTPKDNPFRQLIPMAHHQPMLLQAIIASSALHMSNASQLLPSASSIFTTPASTENSPELVGSLSIGHTTSYPEAFYDALRYKQQALWLLSSAIGNLASANGDAILAAVLLLVAFELIDPGRDSWKYHINGARIIIQKLIASGSAKGTSFSPLRSCLVSNCLV</sequence>
<evidence type="ECO:0000313" key="4">
    <source>
        <dbReference type="Proteomes" id="UP000236664"/>
    </source>
</evidence>
<dbReference type="GO" id="GO:0045944">
    <property type="term" value="P:positive regulation of transcription by RNA polymerase II"/>
    <property type="evidence" value="ECO:0007669"/>
    <property type="project" value="TreeGrafter"/>
</dbReference>
<protein>
    <recommendedName>
        <fullName evidence="5">Transcription factor domain-containing protein</fullName>
    </recommendedName>
</protein>
<dbReference type="GO" id="GO:0000976">
    <property type="term" value="F:transcription cis-regulatory region binding"/>
    <property type="evidence" value="ECO:0007669"/>
    <property type="project" value="TreeGrafter"/>
</dbReference>
<dbReference type="InterPro" id="IPR021858">
    <property type="entry name" value="Fun_TF"/>
</dbReference>
<evidence type="ECO:0008006" key="5">
    <source>
        <dbReference type="Google" id="ProtNLM"/>
    </source>
</evidence>
<dbReference type="PANTHER" id="PTHR37534">
    <property type="entry name" value="TRANSCRIPTIONAL ACTIVATOR PROTEIN UGA3"/>
    <property type="match status" value="1"/>
</dbReference>
<dbReference type="PANTHER" id="PTHR37534:SF51">
    <property type="entry name" value="ACRIFLAVINE SENSITIVITY CONTROL PROTEIN ACR-2"/>
    <property type="match status" value="1"/>
</dbReference>
<dbReference type="Pfam" id="PF11951">
    <property type="entry name" value="Fungal_trans_2"/>
    <property type="match status" value="1"/>
</dbReference>
<keyword evidence="2" id="KW-0539">Nucleus</keyword>
<evidence type="ECO:0000313" key="3">
    <source>
        <dbReference type="EMBL" id="PNP74219.1"/>
    </source>
</evidence>
<dbReference type="AlphaFoldDB" id="A0A2K0VW11"/>
<comment type="subcellular location">
    <subcellularLocation>
        <location evidence="1">Nucleus</location>
    </subcellularLocation>
</comment>
<dbReference type="EMBL" id="MTQA01000214">
    <property type="protein sequence ID" value="PNP74219.1"/>
    <property type="molecule type" value="Genomic_DNA"/>
</dbReference>
<dbReference type="GO" id="GO:0005634">
    <property type="term" value="C:nucleus"/>
    <property type="evidence" value="ECO:0007669"/>
    <property type="project" value="UniProtKB-SubCell"/>
</dbReference>
<evidence type="ECO:0000256" key="1">
    <source>
        <dbReference type="ARBA" id="ARBA00004123"/>
    </source>
</evidence>
<dbReference type="STRING" id="42673.A0A2K0VW11"/>
<reference evidence="3 4" key="1">
    <citation type="submission" date="2017-06" db="EMBL/GenBank/DDBJ databases">
        <title>Genome of Fusarium nygamai isolate CS10214.</title>
        <authorList>
            <person name="Gardiner D.M."/>
            <person name="Obanor F."/>
            <person name="Kazan K."/>
        </authorList>
    </citation>
    <scope>NUCLEOTIDE SEQUENCE [LARGE SCALE GENOMIC DNA]</scope>
    <source>
        <strain evidence="3 4">CS10214</strain>
    </source>
</reference>
<organism evidence="3 4">
    <name type="scientific">Gibberella nygamai</name>
    <name type="common">Bean root rot disease fungus</name>
    <name type="synonym">Fusarium nygamai</name>
    <dbReference type="NCBI Taxonomy" id="42673"/>
    <lineage>
        <taxon>Eukaryota</taxon>
        <taxon>Fungi</taxon>
        <taxon>Dikarya</taxon>
        <taxon>Ascomycota</taxon>
        <taxon>Pezizomycotina</taxon>
        <taxon>Sordariomycetes</taxon>
        <taxon>Hypocreomycetidae</taxon>
        <taxon>Hypocreales</taxon>
        <taxon>Nectriaceae</taxon>
        <taxon>Fusarium</taxon>
        <taxon>Fusarium fujikuroi species complex</taxon>
    </lineage>
</organism>
<dbReference type="GO" id="GO:0003700">
    <property type="term" value="F:DNA-binding transcription factor activity"/>
    <property type="evidence" value="ECO:0007669"/>
    <property type="project" value="TreeGrafter"/>
</dbReference>
<comment type="caution">
    <text evidence="3">The sequence shown here is derived from an EMBL/GenBank/DDBJ whole genome shotgun (WGS) entry which is preliminary data.</text>
</comment>